<evidence type="ECO:0000313" key="2">
    <source>
        <dbReference type="Proteomes" id="UP000032534"/>
    </source>
</evidence>
<keyword evidence="2" id="KW-1185">Reference proteome</keyword>
<dbReference type="AlphaFoldDB" id="A0A0D7WUN9"/>
<dbReference type="RefSeq" id="WP_044648953.1">
    <property type="nucleotide sequence ID" value="NZ_JTHP01000092.1"/>
</dbReference>
<dbReference type="InterPro" id="IPR013493">
    <property type="entry name" value="CHP02677"/>
</dbReference>
<dbReference type="Pfam" id="PF09660">
    <property type="entry name" value="DUF2397"/>
    <property type="match status" value="1"/>
</dbReference>
<evidence type="ECO:0008006" key="3">
    <source>
        <dbReference type="Google" id="ProtNLM"/>
    </source>
</evidence>
<sequence length="511" mass="60169">MDKIPNLQSLRGITELKYVNAENVTRYRAIMHYVYQQYQKLNYWLKPEQIYEGLLEWDLHKNYTLEQCQIDLTQLAEWGNLTAQHDGERAVTVEEYLRKKFRYLLTPYSIEIERMLESLESIRGYGGSLEPTLFDTISDTLFKIRENAGEYEPAKALEYWRVLFSSFQTLHEASVDYIASLQTGMAEDLMATDSFLLYKDSITHYLQDFIQALQRRSYKIEGNLHQITSGVRDLFLGAVVDDEWRIPKLEQLVTKEQYLNELLDKWNSLSRWFLGDHDSISDSVLLERATKEAIVKVVRSAVRIQERKRSNISRKQDLDYLGKWFYGIQDLDTAHKLSAYVFGLFSARHLQGEDSRESDSKEMSMWKERAIPRTIRPRNRKRSERHDIKAVIDNSTLKEQFRDAFLIKQKQELEFLIRMVDTGSISISEFETIRELTRLQLLAWISRCNASSTNSFQTSEGVKIELSHPPDKERALLHCEDGTLELINYRFRFVVINRKAWTDQVAWFNEL</sequence>
<name>A0A0D7WUN9_9BACL</name>
<proteinExistence type="predicted"/>
<comment type="caution">
    <text evidence="1">The sequence shown here is derived from an EMBL/GenBank/DDBJ whole genome shotgun (WGS) entry which is preliminary data.</text>
</comment>
<dbReference type="PATRIC" id="fig|159743.3.peg.5912"/>
<dbReference type="NCBIfam" id="TIGR02677">
    <property type="entry name" value="TIGR02677 family protein"/>
    <property type="match status" value="1"/>
</dbReference>
<accession>A0A0D7WUN9</accession>
<protein>
    <recommendedName>
        <fullName evidence="3">TIGR02677 family protein</fullName>
    </recommendedName>
</protein>
<organism evidence="1 2">
    <name type="scientific">Paenibacillus terrae</name>
    <dbReference type="NCBI Taxonomy" id="159743"/>
    <lineage>
        <taxon>Bacteria</taxon>
        <taxon>Bacillati</taxon>
        <taxon>Bacillota</taxon>
        <taxon>Bacilli</taxon>
        <taxon>Bacillales</taxon>
        <taxon>Paenibacillaceae</taxon>
        <taxon>Paenibacillus</taxon>
    </lineage>
</organism>
<dbReference type="Proteomes" id="UP000032534">
    <property type="component" value="Unassembled WGS sequence"/>
</dbReference>
<reference evidence="1 2" key="1">
    <citation type="submission" date="2014-11" db="EMBL/GenBank/DDBJ databases">
        <title>Draft Genome Sequences of Paenibacillus polymyxa NRRL B-30509 and Paenibacillus terrae NRRL B-30644, Strains from a Poultry Environment that Produce Tridecaptin A and Paenicidins.</title>
        <authorList>
            <person name="van Belkum M.J."/>
            <person name="Lohans C.T."/>
            <person name="Vederas J.C."/>
        </authorList>
    </citation>
    <scope>NUCLEOTIDE SEQUENCE [LARGE SCALE GENOMIC DNA]</scope>
    <source>
        <strain evidence="1 2">NRRL B-30644</strain>
    </source>
</reference>
<gene>
    <name evidence="1" type="ORF">QD47_26600</name>
</gene>
<dbReference type="OrthoDB" id="1639410at2"/>
<evidence type="ECO:0000313" key="1">
    <source>
        <dbReference type="EMBL" id="KJD42724.1"/>
    </source>
</evidence>
<dbReference type="EMBL" id="JTHP01000092">
    <property type="protein sequence ID" value="KJD42724.1"/>
    <property type="molecule type" value="Genomic_DNA"/>
</dbReference>